<dbReference type="EMBL" id="FOMS01000001">
    <property type="protein sequence ID" value="SFD48103.1"/>
    <property type="molecule type" value="Genomic_DNA"/>
</dbReference>
<organism evidence="2 3">
    <name type="scientific">Roseivivax sediminis</name>
    <dbReference type="NCBI Taxonomy" id="936889"/>
    <lineage>
        <taxon>Bacteria</taxon>
        <taxon>Pseudomonadati</taxon>
        <taxon>Pseudomonadota</taxon>
        <taxon>Alphaproteobacteria</taxon>
        <taxon>Rhodobacterales</taxon>
        <taxon>Roseobacteraceae</taxon>
        <taxon>Roseivivax</taxon>
    </lineage>
</organism>
<gene>
    <name evidence="2" type="ORF">SAMN04515678_101260</name>
</gene>
<reference evidence="2 3" key="1">
    <citation type="submission" date="2016-10" db="EMBL/GenBank/DDBJ databases">
        <authorList>
            <person name="Varghese N."/>
            <person name="Submissions S."/>
        </authorList>
    </citation>
    <scope>NUCLEOTIDE SEQUENCE [LARGE SCALE GENOMIC DNA]</scope>
    <source>
        <strain evidence="3">YIM D21,KCTC 23444,ACCC 10710</strain>
    </source>
</reference>
<dbReference type="Proteomes" id="UP000325289">
    <property type="component" value="Unassembled WGS sequence"/>
</dbReference>
<dbReference type="Gene3D" id="3.30.70.100">
    <property type="match status" value="1"/>
</dbReference>
<evidence type="ECO:0000313" key="2">
    <source>
        <dbReference type="EMBL" id="SFD48103.1"/>
    </source>
</evidence>
<evidence type="ECO:0000313" key="3">
    <source>
        <dbReference type="Proteomes" id="UP000325289"/>
    </source>
</evidence>
<keyword evidence="3" id="KW-1185">Reference proteome</keyword>
<dbReference type="SUPFAM" id="SSF54909">
    <property type="entry name" value="Dimeric alpha+beta barrel"/>
    <property type="match status" value="1"/>
</dbReference>
<accession>A0A1I1SW38</accession>
<proteinExistence type="predicted"/>
<protein>
    <submittedName>
        <fullName evidence="2">Uncharacterized conserved protein, DUF1330 family</fullName>
    </submittedName>
</protein>
<dbReference type="AlphaFoldDB" id="A0A1I1SW38"/>
<dbReference type="InterPro" id="IPR011008">
    <property type="entry name" value="Dimeric_a/b-barrel"/>
</dbReference>
<dbReference type="InterPro" id="IPR010753">
    <property type="entry name" value="DUF1330"/>
</dbReference>
<name>A0A1I1SW38_9RHOB</name>
<feature type="domain" description="DUF1330" evidence="1">
    <location>
        <begin position="8"/>
        <end position="89"/>
    </location>
</feature>
<evidence type="ECO:0000259" key="1">
    <source>
        <dbReference type="Pfam" id="PF07045"/>
    </source>
</evidence>
<dbReference type="RefSeq" id="WP_188129569.1">
    <property type="nucleotide sequence ID" value="NZ_FOMS01000001.1"/>
</dbReference>
<sequence length="101" mass="11188">MSVKVISVFSVNEDDPQALAEYLEAAQRLVDRAGGRVVTRFSIRTVHGEGEGHPPPSVLVLEFPDRGRVEAMLSSDGRKALRPLRERAFHDYRLSVTSNVA</sequence>
<dbReference type="Pfam" id="PF07045">
    <property type="entry name" value="DUF1330"/>
    <property type="match status" value="1"/>
</dbReference>